<feature type="transmembrane region" description="Helical" evidence="6">
    <location>
        <begin position="171"/>
        <end position="193"/>
    </location>
</feature>
<dbReference type="PANTHER" id="PTHR43791">
    <property type="entry name" value="PERMEASE-RELATED"/>
    <property type="match status" value="1"/>
</dbReference>
<name>A0A1X2GRG8_9FUNG</name>
<dbReference type="Pfam" id="PF07690">
    <property type="entry name" value="MFS_1"/>
    <property type="match status" value="1"/>
</dbReference>
<dbReference type="SUPFAM" id="SSF103473">
    <property type="entry name" value="MFS general substrate transporter"/>
    <property type="match status" value="1"/>
</dbReference>
<reference evidence="8 9" key="1">
    <citation type="submission" date="2016-07" db="EMBL/GenBank/DDBJ databases">
        <title>Pervasive Adenine N6-methylation of Active Genes in Fungi.</title>
        <authorList>
            <consortium name="DOE Joint Genome Institute"/>
            <person name="Mondo S.J."/>
            <person name="Dannebaum R.O."/>
            <person name="Kuo R.C."/>
            <person name="Labutti K."/>
            <person name="Haridas S."/>
            <person name="Kuo A."/>
            <person name="Salamov A."/>
            <person name="Ahrendt S.R."/>
            <person name="Lipzen A."/>
            <person name="Sullivan W."/>
            <person name="Andreopoulos W.B."/>
            <person name="Clum A."/>
            <person name="Lindquist E."/>
            <person name="Daum C."/>
            <person name="Ramamoorthy G.K."/>
            <person name="Gryganskyi A."/>
            <person name="Culley D."/>
            <person name="Magnuson J.K."/>
            <person name="James T.Y."/>
            <person name="O'Malley M.A."/>
            <person name="Stajich J.E."/>
            <person name="Spatafora J.W."/>
            <person name="Visel A."/>
            <person name="Grigoriev I.V."/>
        </authorList>
    </citation>
    <scope>NUCLEOTIDE SEQUENCE [LARGE SCALE GENOMIC DNA]</scope>
    <source>
        <strain evidence="8 9">NRRL 3301</strain>
    </source>
</reference>
<comment type="subcellular location">
    <subcellularLocation>
        <location evidence="1">Membrane</location>
        <topology evidence="1">Multi-pass membrane protein</topology>
    </subcellularLocation>
</comment>
<evidence type="ECO:0000313" key="8">
    <source>
        <dbReference type="EMBL" id="ORX59709.1"/>
    </source>
</evidence>
<dbReference type="PANTHER" id="PTHR43791:SF36">
    <property type="entry name" value="TRANSPORTER, PUTATIVE (AFU_ORTHOLOGUE AFUA_6G08340)-RELATED"/>
    <property type="match status" value="1"/>
</dbReference>
<keyword evidence="4 6" id="KW-1133">Transmembrane helix</keyword>
<comment type="caution">
    <text evidence="8">The sequence shown here is derived from an EMBL/GenBank/DDBJ whole genome shotgun (WGS) entry which is preliminary data.</text>
</comment>
<dbReference type="STRING" id="101127.A0A1X2GRG8"/>
<dbReference type="FunFam" id="1.20.1250.20:FF:000013">
    <property type="entry name" value="MFS general substrate transporter"/>
    <property type="match status" value="1"/>
</dbReference>
<evidence type="ECO:0000259" key="7">
    <source>
        <dbReference type="PROSITE" id="PS50850"/>
    </source>
</evidence>
<keyword evidence="9" id="KW-1185">Reference proteome</keyword>
<evidence type="ECO:0000256" key="1">
    <source>
        <dbReference type="ARBA" id="ARBA00004141"/>
    </source>
</evidence>
<proteinExistence type="predicted"/>
<feature type="transmembrane region" description="Helical" evidence="6">
    <location>
        <begin position="205"/>
        <end position="227"/>
    </location>
</feature>
<organism evidence="8 9">
    <name type="scientific">Hesseltinella vesiculosa</name>
    <dbReference type="NCBI Taxonomy" id="101127"/>
    <lineage>
        <taxon>Eukaryota</taxon>
        <taxon>Fungi</taxon>
        <taxon>Fungi incertae sedis</taxon>
        <taxon>Mucoromycota</taxon>
        <taxon>Mucoromycotina</taxon>
        <taxon>Mucoromycetes</taxon>
        <taxon>Mucorales</taxon>
        <taxon>Cunninghamellaceae</taxon>
        <taxon>Hesseltinella</taxon>
    </lineage>
</organism>
<dbReference type="PROSITE" id="PS50850">
    <property type="entry name" value="MFS"/>
    <property type="match status" value="1"/>
</dbReference>
<evidence type="ECO:0000256" key="5">
    <source>
        <dbReference type="ARBA" id="ARBA00023136"/>
    </source>
</evidence>
<evidence type="ECO:0000313" key="9">
    <source>
        <dbReference type="Proteomes" id="UP000242146"/>
    </source>
</evidence>
<dbReference type="EMBL" id="MCGT01000005">
    <property type="protein sequence ID" value="ORX59709.1"/>
    <property type="molecule type" value="Genomic_DNA"/>
</dbReference>
<dbReference type="InterPro" id="IPR020846">
    <property type="entry name" value="MFS_dom"/>
</dbReference>
<feature type="transmembrane region" description="Helical" evidence="6">
    <location>
        <begin position="276"/>
        <end position="297"/>
    </location>
</feature>
<gene>
    <name evidence="8" type="ORF">DM01DRAFT_1333167</name>
</gene>
<feature type="transmembrane region" description="Helical" evidence="6">
    <location>
        <begin position="341"/>
        <end position="359"/>
    </location>
</feature>
<dbReference type="InterPro" id="IPR036259">
    <property type="entry name" value="MFS_trans_sf"/>
</dbReference>
<dbReference type="FunFam" id="1.20.1250.20:FF:000057">
    <property type="entry name" value="MFS general substrate transporter"/>
    <property type="match status" value="1"/>
</dbReference>
<feature type="transmembrane region" description="Helical" evidence="6">
    <location>
        <begin position="400"/>
        <end position="419"/>
    </location>
</feature>
<dbReference type="Proteomes" id="UP000242146">
    <property type="component" value="Unassembled WGS sequence"/>
</dbReference>
<evidence type="ECO:0000256" key="4">
    <source>
        <dbReference type="ARBA" id="ARBA00022989"/>
    </source>
</evidence>
<evidence type="ECO:0000256" key="3">
    <source>
        <dbReference type="ARBA" id="ARBA00022692"/>
    </source>
</evidence>
<feature type="domain" description="Major facilitator superfamily (MFS) profile" evidence="7">
    <location>
        <begin position="45"/>
        <end position="460"/>
    </location>
</feature>
<feature type="transmembrane region" description="Helical" evidence="6">
    <location>
        <begin position="365"/>
        <end position="388"/>
    </location>
</feature>
<feature type="transmembrane region" description="Helical" evidence="6">
    <location>
        <begin position="83"/>
        <end position="104"/>
    </location>
</feature>
<dbReference type="GO" id="GO:0022857">
    <property type="term" value="F:transmembrane transporter activity"/>
    <property type="evidence" value="ECO:0007669"/>
    <property type="project" value="InterPro"/>
</dbReference>
<protein>
    <submittedName>
        <fullName evidence="8">MFS general substrate transporter</fullName>
    </submittedName>
</protein>
<keyword evidence="2" id="KW-0813">Transport</keyword>
<feature type="transmembrane region" description="Helical" evidence="6">
    <location>
        <begin position="309"/>
        <end position="329"/>
    </location>
</feature>
<evidence type="ECO:0000256" key="6">
    <source>
        <dbReference type="SAM" id="Phobius"/>
    </source>
</evidence>
<dbReference type="Gene3D" id="1.20.1250.20">
    <property type="entry name" value="MFS general substrate transporter like domains"/>
    <property type="match status" value="2"/>
</dbReference>
<evidence type="ECO:0000256" key="2">
    <source>
        <dbReference type="ARBA" id="ARBA00022448"/>
    </source>
</evidence>
<dbReference type="GO" id="GO:0016020">
    <property type="term" value="C:membrane"/>
    <property type="evidence" value="ECO:0007669"/>
    <property type="project" value="UniProtKB-SubCell"/>
</dbReference>
<dbReference type="InterPro" id="IPR011701">
    <property type="entry name" value="MFS"/>
</dbReference>
<dbReference type="OrthoDB" id="2985014at2759"/>
<accession>A0A1X2GRG8</accession>
<keyword evidence="3 6" id="KW-0812">Transmembrane</keyword>
<sequence length="492" mass="54423">MDSTLPVMVNEDDPIKANEPTVMGHDQQSNAILEKRLVRKLDIRLIPWVAVLYLLLSLDRNNIGNARLGSLEKDLNLEGNDYYTALTIFFAGYVIFMIPSNLMVKRLKPSRFIATTMILWGICSFCQAFTHNAAGLIACRFFLGAAETGVGPATPLYLSYWYKSNELATRVGIYFGSSTIAGAFAGALGYAILKTMDGAHGIAGWRWIFMIEAIPTMVLGLLSYIVLPNMPTSNNRPWLTLEERQLAIDRLSADGNTDAKSFDKTQFVASFLDFRVWLSVLIYVGLNVALASFAVFLPSIISGLGFSSLNANLLTIPPYVAACILLFFISWNADRTMQRGYHILAVSSIGVLGYIFLLASESVGLRYAGAVLVACGIYPNIPLMQAWVANNNVSHTKRATSLAVMSMVAQCFAILGTQIYKTTDAPRYMRGHAVCLGFMVLAFVSTATLRYCLARENQRRDRQHGLPSGKDLAALENFSVLYERHPEFRYAL</sequence>
<feature type="transmembrane region" description="Helical" evidence="6">
    <location>
        <begin position="431"/>
        <end position="453"/>
    </location>
</feature>
<keyword evidence="5 6" id="KW-0472">Membrane</keyword>
<dbReference type="AlphaFoldDB" id="A0A1X2GRG8"/>